<organism evidence="1 2">
    <name type="scientific">Kalanchoe fedtschenkoi</name>
    <name type="common">Lavender scallops</name>
    <name type="synonym">South American air plant</name>
    <dbReference type="NCBI Taxonomy" id="63787"/>
    <lineage>
        <taxon>Eukaryota</taxon>
        <taxon>Viridiplantae</taxon>
        <taxon>Streptophyta</taxon>
        <taxon>Embryophyta</taxon>
        <taxon>Tracheophyta</taxon>
        <taxon>Spermatophyta</taxon>
        <taxon>Magnoliopsida</taxon>
        <taxon>eudicotyledons</taxon>
        <taxon>Gunneridae</taxon>
        <taxon>Pentapetalae</taxon>
        <taxon>Saxifragales</taxon>
        <taxon>Crassulaceae</taxon>
        <taxon>Kalanchoe</taxon>
    </lineage>
</organism>
<name>A0A7N0T1W9_KALFE</name>
<keyword evidence="2" id="KW-1185">Reference proteome</keyword>
<protein>
    <recommendedName>
        <fullName evidence="3">Mitochondrial import receptor subunit TOM6 homolog</fullName>
    </recommendedName>
</protein>
<dbReference type="GO" id="GO:0005742">
    <property type="term" value="C:mitochondrial outer membrane translocase complex"/>
    <property type="evidence" value="ECO:0007669"/>
    <property type="project" value="InterPro"/>
</dbReference>
<proteinExistence type="predicted"/>
<evidence type="ECO:0000313" key="1">
    <source>
        <dbReference type="EnsemblPlants" id="Kaladp0018s0139.1.v1.1.CDS.1"/>
    </source>
</evidence>
<dbReference type="Gramene" id="Kaladp0018s0139.1.v1.1">
    <property type="protein sequence ID" value="Kaladp0018s0139.1.v1.1.CDS.1"/>
    <property type="gene ID" value="Kaladp0018s0139.v1.1"/>
</dbReference>
<dbReference type="PANTHER" id="PTHR35999:SF1">
    <property type="entry name" value="MITOCHONDRIAL IMPORT RECEPTOR SUBUNIT TOM6 HOMOLOG"/>
    <property type="match status" value="1"/>
</dbReference>
<dbReference type="AlphaFoldDB" id="A0A7N0T1W9"/>
<accession>A0A7N0T1W9</accession>
<dbReference type="InterPro" id="IPR034554">
    <property type="entry name" value="TOM6_plants"/>
</dbReference>
<dbReference type="OMA" id="VMASCIV"/>
<dbReference type="EnsemblPlants" id="Kaladp0018s0139.1.v1.1">
    <property type="protein sequence ID" value="Kaladp0018s0139.1.v1.1.CDS.1"/>
    <property type="gene ID" value="Kaladp0018s0139.v1.1"/>
</dbReference>
<evidence type="ECO:0000313" key="2">
    <source>
        <dbReference type="Proteomes" id="UP000594263"/>
    </source>
</evidence>
<sequence>MFAGMFARKPDKAAAMKKLKEHVLIFGVCVAVIRATPYVLHYLSGEKDEFKLEL</sequence>
<dbReference type="Proteomes" id="UP000594263">
    <property type="component" value="Unplaced"/>
</dbReference>
<reference evidence="1" key="1">
    <citation type="submission" date="2021-01" db="UniProtKB">
        <authorList>
            <consortium name="EnsemblPlants"/>
        </authorList>
    </citation>
    <scope>IDENTIFICATION</scope>
</reference>
<evidence type="ECO:0008006" key="3">
    <source>
        <dbReference type="Google" id="ProtNLM"/>
    </source>
</evidence>
<dbReference type="PANTHER" id="PTHR35999">
    <property type="entry name" value="MITOCHONDRIAL IMPORT RECEPTOR SUBUNIT TOM6 HOMOLOG"/>
    <property type="match status" value="1"/>
</dbReference>